<protein>
    <submittedName>
        <fullName evidence="5">Acetyl-CoA synthetase-like protein</fullName>
    </submittedName>
</protein>
<evidence type="ECO:0000259" key="3">
    <source>
        <dbReference type="Pfam" id="PF00501"/>
    </source>
</evidence>
<dbReference type="PROSITE" id="PS00455">
    <property type="entry name" value="AMP_BINDING"/>
    <property type="match status" value="1"/>
</dbReference>
<dbReference type="AlphaFoldDB" id="A0AAD7NIG0"/>
<proteinExistence type="predicted"/>
<dbReference type="Gene3D" id="3.40.50.720">
    <property type="entry name" value="NAD(P)-binding Rossmann-like Domain"/>
    <property type="match status" value="1"/>
</dbReference>
<gene>
    <name evidence="5" type="ORF">B0H16DRAFT_1719174</name>
</gene>
<keyword evidence="6" id="KW-1185">Reference proteome</keyword>
<dbReference type="Proteomes" id="UP001215598">
    <property type="component" value="Unassembled WGS sequence"/>
</dbReference>
<dbReference type="EMBL" id="JARKIB010000033">
    <property type="protein sequence ID" value="KAJ7762131.1"/>
    <property type="molecule type" value="Genomic_DNA"/>
</dbReference>
<sequence length="1035" mass="113444">MAFQRPLASPPLDGSILLHEIPDFNLIHNPEHVFYTWKDAHTEEIHGLTHLEFGRAVHRAAAAVKHLVRGQPVGVLALCDTVLYHALFLGLMKAGHVPYLLSPRNSSAATAKLLTDVGCHQILATPFTLAPLLKEVRELLEQSSYAISIEEIPTTESVFPYLGRETAADPFVECDTVIDDVQLSSVAFYLHSSGSTGLPKTIPQTQQSIIHWCTLQCITDLRLHRPGLRIGATILPSFHTLGIYFQLLTPLVALCVVNVAPPICPPKTSLPFVASPANALDHARATACNSVVTIPAILEMWALNPDSVAFLRTFHVVWFSGGTLSEVVGDALARSGVTVNSVYGATELGAPVHIVPFAKDIADGDWVYLRFDSRVDIQWVPYGDDLFEAVFLSTEKHKPAVFNLPNERGYATGDLFKRHPSKDLWKVTDDVIVLSSGEKAVPGPAEDIICSSPAVSICMMFGRERHQVGLIVQPSQPLDSSDEVAILAFQRSIHPVIEQANHFNPAFARILPEKVFITEASKPLIRNAKGALHRKVCLAAFEREISAMYGDTNNPPASEDLPSLRAGFTESELSEWLRQQIRVLSDKNIRSEGDFFEQGLDRCITISSLRHRVITLDWIYQHPSIDAMVASLCSSDIGSNPTSIQSIIDKYSHILRPRVARTDTAPPHSGVVVLTGSTGALGSQILSLLVARADVTVIYCLNRDVAGENLFERQKRAFRKIGLNENQLESPKVQLLLADLNAPDLGLPAAIVTELERSSFSAIHTAWRLDFNLTLTSFESHILATVNLINFASSHSGFRGFYFTSSIGAVQGWASHDPVPEIVMPEANLARGQGYGEGKYVIERLLEIANVNSVSFRIGQISGGPPLGAWPVTEWFPILVKSSIAMKLLPVFGGVTSWVPSDAVAHTILDAVFAAPGGSHSVVNVAHPHPVPWSNIAAWIVEALEDPQIRPVDAKEWVNSLRQESTVHLRENNVDAIPALKLLPFFEALTAAQKRTEVGGLPTLAVSNARLLNLPRLDHEDARRWVKYWRASGFL</sequence>
<dbReference type="SUPFAM" id="SSF56801">
    <property type="entry name" value="Acetyl-CoA synthetase-like"/>
    <property type="match status" value="1"/>
</dbReference>
<dbReference type="InterPro" id="IPR000873">
    <property type="entry name" value="AMP-dep_synth/lig_dom"/>
</dbReference>
<dbReference type="Gene3D" id="3.40.50.12780">
    <property type="entry name" value="N-terminal domain of ligase-like"/>
    <property type="match status" value="1"/>
</dbReference>
<keyword evidence="1" id="KW-0596">Phosphopantetheine</keyword>
<organism evidence="5 6">
    <name type="scientific">Mycena metata</name>
    <dbReference type="NCBI Taxonomy" id="1033252"/>
    <lineage>
        <taxon>Eukaryota</taxon>
        <taxon>Fungi</taxon>
        <taxon>Dikarya</taxon>
        <taxon>Basidiomycota</taxon>
        <taxon>Agaricomycotina</taxon>
        <taxon>Agaricomycetes</taxon>
        <taxon>Agaricomycetidae</taxon>
        <taxon>Agaricales</taxon>
        <taxon>Marasmiineae</taxon>
        <taxon>Mycenaceae</taxon>
        <taxon>Mycena</taxon>
    </lineage>
</organism>
<reference evidence="5" key="1">
    <citation type="submission" date="2023-03" db="EMBL/GenBank/DDBJ databases">
        <title>Massive genome expansion in bonnet fungi (Mycena s.s.) driven by repeated elements and novel gene families across ecological guilds.</title>
        <authorList>
            <consortium name="Lawrence Berkeley National Laboratory"/>
            <person name="Harder C.B."/>
            <person name="Miyauchi S."/>
            <person name="Viragh M."/>
            <person name="Kuo A."/>
            <person name="Thoen E."/>
            <person name="Andreopoulos B."/>
            <person name="Lu D."/>
            <person name="Skrede I."/>
            <person name="Drula E."/>
            <person name="Henrissat B."/>
            <person name="Morin E."/>
            <person name="Kohler A."/>
            <person name="Barry K."/>
            <person name="LaButti K."/>
            <person name="Morin E."/>
            <person name="Salamov A."/>
            <person name="Lipzen A."/>
            <person name="Mereny Z."/>
            <person name="Hegedus B."/>
            <person name="Baldrian P."/>
            <person name="Stursova M."/>
            <person name="Weitz H."/>
            <person name="Taylor A."/>
            <person name="Grigoriev I.V."/>
            <person name="Nagy L.G."/>
            <person name="Martin F."/>
            <person name="Kauserud H."/>
        </authorList>
    </citation>
    <scope>NUCLEOTIDE SEQUENCE</scope>
    <source>
        <strain evidence="5">CBHHK182m</strain>
    </source>
</reference>
<dbReference type="InterPro" id="IPR051414">
    <property type="entry name" value="Adenylate-forming_Reductase"/>
</dbReference>
<evidence type="ECO:0000313" key="6">
    <source>
        <dbReference type="Proteomes" id="UP001215598"/>
    </source>
</evidence>
<evidence type="ECO:0000313" key="5">
    <source>
        <dbReference type="EMBL" id="KAJ7762131.1"/>
    </source>
</evidence>
<evidence type="ECO:0000259" key="4">
    <source>
        <dbReference type="Pfam" id="PF07993"/>
    </source>
</evidence>
<dbReference type="InterPro" id="IPR036291">
    <property type="entry name" value="NAD(P)-bd_dom_sf"/>
</dbReference>
<dbReference type="Pfam" id="PF23562">
    <property type="entry name" value="AMP-binding_C_3"/>
    <property type="match status" value="1"/>
</dbReference>
<accession>A0AAD7NIG0</accession>
<keyword evidence="2" id="KW-0597">Phosphoprotein</keyword>
<feature type="domain" description="Thioester reductase (TE)" evidence="4">
    <location>
        <begin position="674"/>
        <end position="908"/>
    </location>
</feature>
<evidence type="ECO:0000256" key="1">
    <source>
        <dbReference type="ARBA" id="ARBA00022450"/>
    </source>
</evidence>
<comment type="caution">
    <text evidence="5">The sequence shown here is derived from an EMBL/GenBank/DDBJ whole genome shotgun (WGS) entry which is preliminary data.</text>
</comment>
<dbReference type="PANTHER" id="PTHR43439:SF2">
    <property type="entry name" value="ENZYME, PUTATIVE (JCVI)-RELATED"/>
    <property type="match status" value="1"/>
</dbReference>
<name>A0AAD7NIG0_9AGAR</name>
<dbReference type="InterPro" id="IPR020845">
    <property type="entry name" value="AMP-binding_CS"/>
</dbReference>
<feature type="domain" description="AMP-dependent synthetase/ligase" evidence="3">
    <location>
        <begin position="30"/>
        <end position="354"/>
    </location>
</feature>
<dbReference type="InterPro" id="IPR013120">
    <property type="entry name" value="FAR_NAD-bd"/>
</dbReference>
<dbReference type="InterPro" id="IPR042099">
    <property type="entry name" value="ANL_N_sf"/>
</dbReference>
<dbReference type="SUPFAM" id="SSF51735">
    <property type="entry name" value="NAD(P)-binding Rossmann-fold domains"/>
    <property type="match status" value="1"/>
</dbReference>
<dbReference type="Pfam" id="PF00501">
    <property type="entry name" value="AMP-binding"/>
    <property type="match status" value="1"/>
</dbReference>
<evidence type="ECO:0000256" key="2">
    <source>
        <dbReference type="ARBA" id="ARBA00022553"/>
    </source>
</evidence>
<dbReference type="PANTHER" id="PTHR43439">
    <property type="entry name" value="PHENYLACETATE-COENZYME A LIGASE"/>
    <property type="match status" value="1"/>
</dbReference>
<dbReference type="Pfam" id="PF07993">
    <property type="entry name" value="NAD_binding_4"/>
    <property type="match status" value="1"/>
</dbReference>